<dbReference type="Proteomes" id="UP000027855">
    <property type="component" value="Unassembled WGS sequence"/>
</dbReference>
<protein>
    <submittedName>
        <fullName evidence="2">Membrane protein</fullName>
    </submittedName>
</protein>
<comment type="caution">
    <text evidence="2">The sequence shown here is derived from an EMBL/GenBank/DDBJ whole genome shotgun (WGS) entry which is preliminary data.</text>
</comment>
<feature type="transmembrane region" description="Helical" evidence="1">
    <location>
        <begin position="188"/>
        <end position="209"/>
    </location>
</feature>
<accession>A0A074IVB4</accession>
<dbReference type="EMBL" id="JJMT01000010">
    <property type="protein sequence ID" value="KEO45688.1"/>
    <property type="molecule type" value="Genomic_DNA"/>
</dbReference>
<keyword evidence="1" id="KW-0472">Membrane</keyword>
<proteinExistence type="predicted"/>
<keyword evidence="1" id="KW-1133">Transmembrane helix</keyword>
<reference evidence="2 3" key="1">
    <citation type="submission" date="2014-04" db="EMBL/GenBank/DDBJ databases">
        <title>Variable characteristics of bacteriocin-producing Streptococcus salivarius strains isolated from Malaysian subjects.</title>
        <authorList>
            <person name="Philip K."/>
            <person name="Barbour A."/>
        </authorList>
    </citation>
    <scope>NUCLEOTIDE SEQUENCE [LARGE SCALE GENOMIC DNA]</scope>
    <source>
        <strain evidence="2 3">NU10</strain>
    </source>
</reference>
<dbReference type="AlphaFoldDB" id="A0A074IVB4"/>
<evidence type="ECO:0000256" key="1">
    <source>
        <dbReference type="SAM" id="Phobius"/>
    </source>
</evidence>
<feature type="transmembrane region" description="Helical" evidence="1">
    <location>
        <begin position="81"/>
        <end position="107"/>
    </location>
</feature>
<sequence length="426" mass="49206">MNLQLWTMVSLENSIIQIISFHITWFIYKKLTRSKLAYWKVFCLSLLGIVVSLGKGDGFYYQVVIFLALALKERREHRLTLWASLFFGAFSVLFTDLFATFTPFYVFNNLFTNMTLGEIQENFLLKLLSYVMIYPFFLYINYLSSSDVDKVKELIYSRGRERLLIAVDLTFALYIICSTLLVSTGSDVGGPIFIAMAVYLLMVTTLNRYSHKFVRERSKEAVETYVYNLEVYNKHIEDLFTKVKPIEKDFESLLVALETPLAKNQLSEVLSVYHEHLNHLKLDNLDLNDKLAPLFEIPYPVLRSWIVNQIIPLEQKGITVRLDVNVDAYPNNLNIAVLIRVLERCMNLAEKLWAKEPETDIGFLIQQNEHGNLSFILENTNQEADPKLDGSLAISRDFAQFCWSNGIGLTNKKELFKTYQIVTVGL</sequence>
<gene>
    <name evidence="2" type="ORF">DL07_01240</name>
</gene>
<name>A0A074IVB4_STRSL</name>
<evidence type="ECO:0000313" key="3">
    <source>
        <dbReference type="Proteomes" id="UP000027855"/>
    </source>
</evidence>
<feature type="transmembrane region" description="Helical" evidence="1">
    <location>
        <begin position="6"/>
        <end position="28"/>
    </location>
</feature>
<dbReference type="RefSeq" id="WP_021144663.1">
    <property type="nucleotide sequence ID" value="NZ_CP013216.1"/>
</dbReference>
<organism evidence="2 3">
    <name type="scientific">Streptococcus salivarius</name>
    <dbReference type="NCBI Taxonomy" id="1304"/>
    <lineage>
        <taxon>Bacteria</taxon>
        <taxon>Bacillati</taxon>
        <taxon>Bacillota</taxon>
        <taxon>Bacilli</taxon>
        <taxon>Lactobacillales</taxon>
        <taxon>Streptococcaceae</taxon>
        <taxon>Streptococcus</taxon>
    </lineage>
</organism>
<dbReference type="KEGG" id="ssah:HSISS4_01717"/>
<feature type="transmembrane region" description="Helical" evidence="1">
    <location>
        <begin position="127"/>
        <end position="143"/>
    </location>
</feature>
<feature type="transmembrane region" description="Helical" evidence="1">
    <location>
        <begin position="163"/>
        <end position="182"/>
    </location>
</feature>
<keyword evidence="1" id="KW-0812">Transmembrane</keyword>
<evidence type="ECO:0000313" key="2">
    <source>
        <dbReference type="EMBL" id="KEO45688.1"/>
    </source>
</evidence>